<dbReference type="InterPro" id="IPR012893">
    <property type="entry name" value="HipA-like_C"/>
</dbReference>
<accession>A0A934VVC9</accession>
<keyword evidence="7" id="KW-1185">Reference proteome</keyword>
<evidence type="ECO:0000256" key="1">
    <source>
        <dbReference type="ARBA" id="ARBA00010164"/>
    </source>
</evidence>
<dbReference type="PANTHER" id="PTHR37419:SF8">
    <property type="entry name" value="TOXIN YJJJ"/>
    <property type="match status" value="1"/>
</dbReference>
<evidence type="ECO:0000313" key="7">
    <source>
        <dbReference type="Proteomes" id="UP000603141"/>
    </source>
</evidence>
<protein>
    <submittedName>
        <fullName evidence="6">Type II toxin-antitoxin system HipA family toxin</fullName>
    </submittedName>
</protein>
<dbReference type="Proteomes" id="UP000603141">
    <property type="component" value="Unassembled WGS sequence"/>
</dbReference>
<dbReference type="RefSeq" id="WP_200268066.1">
    <property type="nucleotide sequence ID" value="NZ_JAENIJ010000005.1"/>
</dbReference>
<evidence type="ECO:0000259" key="5">
    <source>
        <dbReference type="Pfam" id="PF13657"/>
    </source>
</evidence>
<gene>
    <name evidence="6" type="ORF">JIN85_04515</name>
</gene>
<name>A0A934VVC9_9BACT</name>
<feature type="domain" description="HipA-like C-terminal" evidence="4">
    <location>
        <begin position="166"/>
        <end position="404"/>
    </location>
</feature>
<proteinExistence type="inferred from homology"/>
<evidence type="ECO:0000313" key="6">
    <source>
        <dbReference type="EMBL" id="MBK1881663.1"/>
    </source>
</evidence>
<dbReference type="Pfam" id="PF07804">
    <property type="entry name" value="HipA_C"/>
    <property type="match status" value="1"/>
</dbReference>
<dbReference type="InterPro" id="IPR017508">
    <property type="entry name" value="HipA_N1"/>
</dbReference>
<dbReference type="EMBL" id="JAENIJ010000005">
    <property type="protein sequence ID" value="MBK1881663.1"/>
    <property type="molecule type" value="Genomic_DNA"/>
</dbReference>
<dbReference type="InterPro" id="IPR052028">
    <property type="entry name" value="HipA_Ser/Thr_kinase"/>
</dbReference>
<dbReference type="Pfam" id="PF13657">
    <property type="entry name" value="Couple_hipA"/>
    <property type="match status" value="1"/>
</dbReference>
<feature type="domain" description="HipA N-terminal subdomain 1" evidence="5">
    <location>
        <begin position="5"/>
        <end position="115"/>
    </location>
</feature>
<evidence type="ECO:0000259" key="4">
    <source>
        <dbReference type="Pfam" id="PF07804"/>
    </source>
</evidence>
<keyword evidence="2" id="KW-0808">Transferase</keyword>
<comment type="caution">
    <text evidence="6">The sequence shown here is derived from an EMBL/GenBank/DDBJ whole genome shotgun (WGS) entry which is preliminary data.</text>
</comment>
<keyword evidence="3" id="KW-0418">Kinase</keyword>
<dbReference type="GO" id="GO:0004674">
    <property type="term" value="F:protein serine/threonine kinase activity"/>
    <property type="evidence" value="ECO:0007669"/>
    <property type="project" value="TreeGrafter"/>
</dbReference>
<reference evidence="6" key="1">
    <citation type="submission" date="2021-01" db="EMBL/GenBank/DDBJ databases">
        <title>Modified the classification status of verrucomicrobia.</title>
        <authorList>
            <person name="Feng X."/>
        </authorList>
    </citation>
    <scope>NUCLEOTIDE SEQUENCE</scope>
    <source>
        <strain evidence="6">KCTC 22041</strain>
    </source>
</reference>
<dbReference type="PANTHER" id="PTHR37419">
    <property type="entry name" value="SERINE/THREONINE-PROTEIN KINASE TOXIN HIPA"/>
    <property type="match status" value="1"/>
</dbReference>
<sequence length="431" mass="48136">MTTAAVHLHNSVIGAVTWNPDINLGVFEYDPGFLQSGIEISPLMMPLGPGRFSFPNLAPESFKGLPGLLADSLPDKFGNLLINQWLARQGRTPDSFDPVERLCYLGSRAMGALEFHPKIFPEAPPETLHVEALVQLANDALASRDQLHANLSEPPEALATILRVGTSAGGARAKAVVAWNPKTGEIRSGQVPLAPGFEPWLIKFDGVSENRDKELADPKGYGRIEYAYHLMARAAGITMTDCRLLEENGRAHFMTRRFDRTASGDKFHLQSLCAIAHFDFNQAGAYSYEQAFQVARRLRLPQPDLTELYRRALFNILARNQDDHTKNISFMMDRRGVWSLAPAYDLIHSYNPNGAWTHRHQMTFAGKRENFTTDNLLEVAKAADVKTRAAKTILTEVHEAVSRWPEFASAAAIPELWARQIHSEMRMDLHL</sequence>
<evidence type="ECO:0000256" key="2">
    <source>
        <dbReference type="ARBA" id="ARBA00022679"/>
    </source>
</evidence>
<dbReference type="Gene3D" id="1.10.1070.20">
    <property type="match status" value="1"/>
</dbReference>
<dbReference type="GO" id="GO:0005829">
    <property type="term" value="C:cytosol"/>
    <property type="evidence" value="ECO:0007669"/>
    <property type="project" value="TreeGrafter"/>
</dbReference>
<evidence type="ECO:0000256" key="3">
    <source>
        <dbReference type="ARBA" id="ARBA00022777"/>
    </source>
</evidence>
<organism evidence="6 7">
    <name type="scientific">Luteolibacter pohnpeiensis</name>
    <dbReference type="NCBI Taxonomy" id="454153"/>
    <lineage>
        <taxon>Bacteria</taxon>
        <taxon>Pseudomonadati</taxon>
        <taxon>Verrucomicrobiota</taxon>
        <taxon>Verrucomicrobiia</taxon>
        <taxon>Verrucomicrobiales</taxon>
        <taxon>Verrucomicrobiaceae</taxon>
        <taxon>Luteolibacter</taxon>
    </lineage>
</organism>
<comment type="similarity">
    <text evidence="1">Belongs to the HipA Ser/Thr kinase family.</text>
</comment>
<dbReference type="AlphaFoldDB" id="A0A934VVC9"/>